<dbReference type="OrthoDB" id="8951552at2759"/>
<accession>A0A8J4U140</accession>
<proteinExistence type="predicted"/>
<comment type="caution">
    <text evidence="1">The sequence shown here is derived from an EMBL/GenBank/DDBJ whole genome shotgun (WGS) entry which is preliminary data.</text>
</comment>
<dbReference type="Gene3D" id="3.40.395.10">
    <property type="entry name" value="Adenoviral Proteinase, Chain A"/>
    <property type="match status" value="1"/>
</dbReference>
<name>A0A8J4U140_CLAMG</name>
<dbReference type="AlphaFoldDB" id="A0A8J4U140"/>
<dbReference type="SUPFAM" id="SSF54001">
    <property type="entry name" value="Cysteine proteinases"/>
    <property type="match status" value="1"/>
</dbReference>
<evidence type="ECO:0008006" key="3">
    <source>
        <dbReference type="Google" id="ProtNLM"/>
    </source>
</evidence>
<keyword evidence="2" id="KW-1185">Reference proteome</keyword>
<dbReference type="Proteomes" id="UP000727407">
    <property type="component" value="Unassembled WGS sequence"/>
</dbReference>
<reference evidence="1" key="1">
    <citation type="submission" date="2020-07" db="EMBL/GenBank/DDBJ databases">
        <title>Clarias magur genome sequencing, assembly and annotation.</title>
        <authorList>
            <person name="Kushwaha B."/>
            <person name="Kumar R."/>
            <person name="Das P."/>
            <person name="Joshi C.G."/>
            <person name="Kumar D."/>
            <person name="Nagpure N.S."/>
            <person name="Pandey M."/>
            <person name="Agarwal S."/>
            <person name="Srivastava S."/>
            <person name="Singh M."/>
            <person name="Sahoo L."/>
            <person name="Jayasankar P."/>
            <person name="Meher P.K."/>
            <person name="Koringa P.G."/>
            <person name="Iquebal M.A."/>
            <person name="Das S.P."/>
            <person name="Bit A."/>
            <person name="Patnaik S."/>
            <person name="Patel N."/>
            <person name="Shah T.M."/>
            <person name="Hinsu A."/>
            <person name="Jena J.K."/>
        </authorList>
    </citation>
    <scope>NUCLEOTIDE SEQUENCE</scope>
    <source>
        <strain evidence="1">CIFAMagur01</strain>
        <tissue evidence="1">Testis</tissue>
    </source>
</reference>
<dbReference type="EMBL" id="QNUK01000929">
    <property type="protein sequence ID" value="KAF5888744.1"/>
    <property type="molecule type" value="Genomic_DNA"/>
</dbReference>
<sequence>MEAKEDRLQLRLWPLAGLPRQHLSNKCGIFVLMYSLRFATAGDFDFTETDVPGIRRWWCLLLLENFTLRSEEERCATKTLKRQTEKNAQKAIMTPELQLLDLPMEILEMILLDVVLQDGDAAYKNISLTCSSFSAIVNRTLFRQKAHYAWLDNGLLVGQYRSNNTFVHLWEGFSSHTGFVSTPPLPANFAAQPGRQQVVLSSDTNNHATSPNTCRGNMRLNTNFKVWQSVIVPQPLHQVIRC</sequence>
<gene>
    <name evidence="1" type="primary">g3kl21</name>
    <name evidence="1" type="ORF">DAT39_021556</name>
</gene>
<protein>
    <recommendedName>
        <fullName evidence="3">F-box domain-containing protein</fullName>
    </recommendedName>
</protein>
<dbReference type="InterPro" id="IPR038765">
    <property type="entry name" value="Papain-like_cys_pep_sf"/>
</dbReference>
<evidence type="ECO:0000313" key="1">
    <source>
        <dbReference type="EMBL" id="KAF5888744.1"/>
    </source>
</evidence>
<organism evidence="1 2">
    <name type="scientific">Clarias magur</name>
    <name type="common">Asian catfish</name>
    <name type="synonym">Macropteronotus magur</name>
    <dbReference type="NCBI Taxonomy" id="1594786"/>
    <lineage>
        <taxon>Eukaryota</taxon>
        <taxon>Metazoa</taxon>
        <taxon>Chordata</taxon>
        <taxon>Craniata</taxon>
        <taxon>Vertebrata</taxon>
        <taxon>Euteleostomi</taxon>
        <taxon>Actinopterygii</taxon>
        <taxon>Neopterygii</taxon>
        <taxon>Teleostei</taxon>
        <taxon>Ostariophysi</taxon>
        <taxon>Siluriformes</taxon>
        <taxon>Clariidae</taxon>
        <taxon>Clarias</taxon>
    </lineage>
</organism>
<evidence type="ECO:0000313" key="2">
    <source>
        <dbReference type="Proteomes" id="UP000727407"/>
    </source>
</evidence>